<dbReference type="AlphaFoldDB" id="A0A5B7ZQ84"/>
<dbReference type="KEGG" id="thes:FHQ07_00370"/>
<dbReference type="EMBL" id="CP040871">
    <property type="protein sequence ID" value="QDA55882.1"/>
    <property type="molecule type" value="Genomic_DNA"/>
</dbReference>
<protein>
    <submittedName>
        <fullName evidence="1">Uncharacterized protein</fullName>
    </submittedName>
</protein>
<sequence length="61" mass="6625">MTTKQQNATQEMVSPAAATTDRLPYIKPAFSSESVFETMALACGKVRGQSQDQCRRVASNS</sequence>
<organism evidence="1 2">
    <name type="scientific">Thermomonas aquatica</name>
    <dbReference type="NCBI Taxonomy" id="2202149"/>
    <lineage>
        <taxon>Bacteria</taxon>
        <taxon>Pseudomonadati</taxon>
        <taxon>Pseudomonadota</taxon>
        <taxon>Gammaproteobacteria</taxon>
        <taxon>Lysobacterales</taxon>
        <taxon>Lysobacteraceae</taxon>
        <taxon>Thermomonas</taxon>
    </lineage>
</organism>
<reference evidence="1 2" key="1">
    <citation type="submission" date="2019-06" db="EMBL/GenBank/DDBJ databases">
        <title>Thermomonas aquatica sp. nov., isolated from an industrial wastewater treatment plant.</title>
        <authorList>
            <person name="Jeon J.H."/>
            <person name="Park D.-S."/>
        </authorList>
    </citation>
    <scope>NUCLEOTIDE SEQUENCE [LARGE SCALE GENOMIC DNA]</scope>
    <source>
        <strain evidence="1 2">SY21</strain>
    </source>
</reference>
<accession>A0A5B7ZQ84</accession>
<proteinExistence type="predicted"/>
<gene>
    <name evidence="1" type="ORF">FHQ07_00370</name>
</gene>
<name>A0A5B7ZQ84_9GAMM</name>
<evidence type="ECO:0000313" key="2">
    <source>
        <dbReference type="Proteomes" id="UP000308149"/>
    </source>
</evidence>
<dbReference type="Proteomes" id="UP000308149">
    <property type="component" value="Chromosome"/>
</dbReference>
<dbReference type="RefSeq" id="WP_139714771.1">
    <property type="nucleotide sequence ID" value="NZ_CP040871.1"/>
</dbReference>
<evidence type="ECO:0000313" key="1">
    <source>
        <dbReference type="EMBL" id="QDA55882.1"/>
    </source>
</evidence>
<keyword evidence="2" id="KW-1185">Reference proteome</keyword>